<dbReference type="Proteomes" id="UP000241954">
    <property type="component" value="Unassembled WGS sequence"/>
</dbReference>
<dbReference type="InterPro" id="IPR021352">
    <property type="entry name" value="DUF2971"/>
</dbReference>
<name>A0A2T3MLA2_9GAMM</name>
<evidence type="ECO:0000313" key="2">
    <source>
        <dbReference type="Proteomes" id="UP000241954"/>
    </source>
</evidence>
<accession>A0A2T3MLA2</accession>
<dbReference type="AlphaFoldDB" id="A0A2T3MLA2"/>
<evidence type="ECO:0000313" key="1">
    <source>
        <dbReference type="EMBL" id="PSV97086.1"/>
    </source>
</evidence>
<dbReference type="EMBL" id="PYLW01000008">
    <property type="protein sequence ID" value="PSV97086.1"/>
    <property type="molecule type" value="Genomic_DNA"/>
</dbReference>
<dbReference type="RefSeq" id="WP_107237282.1">
    <property type="nucleotide sequence ID" value="NZ_PYLW01000008.1"/>
</dbReference>
<gene>
    <name evidence="1" type="ORF">C9I88_09855</name>
</gene>
<reference evidence="1 2" key="1">
    <citation type="submission" date="2018-01" db="EMBL/GenBank/DDBJ databases">
        <title>Whole genome sequencing of Histamine producing bacteria.</title>
        <authorList>
            <person name="Butler K."/>
        </authorList>
    </citation>
    <scope>NUCLEOTIDE SEQUENCE [LARGE SCALE GENOMIC DNA]</scope>
    <source>
        <strain evidence="1 2">NCIMB 13481</strain>
    </source>
</reference>
<sequence length="279" mass="32407">MKFPYNKTDSEMEFLSSKDALFHFTKKDTAIENILNDRTLRFGTLSGTNDPQEYKQKLTGAIGWGWEDRHNDKVSEVTNLIDGFLRKETKFISFCQSSFVDNKLSTHGLLKSRMWSQYGDNHRGICIVISKSKFLKQLKDQYRRTHVLKSSNVAYEEPSLESNIPCLDVDAPVLDESKSRDIALSFIKEFSQSLLFTKQPDYKDENEFRVVAINIEKIDDSEFIYIDLNTCIHSIILGDAFPYVYKPTIQKLAKELNVPCKKLHWEHHAYVLLNWSKES</sequence>
<comment type="caution">
    <text evidence="1">The sequence shown here is derived from an EMBL/GenBank/DDBJ whole genome shotgun (WGS) entry which is preliminary data.</text>
</comment>
<protein>
    <recommendedName>
        <fullName evidence="3">DUF2971 domain-containing protein</fullName>
    </recommendedName>
</protein>
<proteinExistence type="predicted"/>
<evidence type="ECO:0008006" key="3">
    <source>
        <dbReference type="Google" id="ProtNLM"/>
    </source>
</evidence>
<dbReference type="Pfam" id="PF11185">
    <property type="entry name" value="DUF2971"/>
    <property type="match status" value="1"/>
</dbReference>
<organism evidence="1 2">
    <name type="scientific">Photobacterium iliopiscarium</name>
    <dbReference type="NCBI Taxonomy" id="56192"/>
    <lineage>
        <taxon>Bacteria</taxon>
        <taxon>Pseudomonadati</taxon>
        <taxon>Pseudomonadota</taxon>
        <taxon>Gammaproteobacteria</taxon>
        <taxon>Vibrionales</taxon>
        <taxon>Vibrionaceae</taxon>
        <taxon>Photobacterium</taxon>
    </lineage>
</organism>